<organism evidence="3 4">
    <name type="scientific">Pseudoalteromonas phenolica</name>
    <dbReference type="NCBI Taxonomy" id="161398"/>
    <lineage>
        <taxon>Bacteria</taxon>
        <taxon>Pseudomonadati</taxon>
        <taxon>Pseudomonadota</taxon>
        <taxon>Gammaproteobacteria</taxon>
        <taxon>Alteromonadales</taxon>
        <taxon>Pseudoalteromonadaceae</taxon>
        <taxon>Pseudoalteromonas</taxon>
    </lineage>
</organism>
<comment type="caution">
    <text evidence="3">The sequence shown here is derived from an EMBL/GenBank/DDBJ whole genome shotgun (WGS) entry which is preliminary data.</text>
</comment>
<dbReference type="PANTHER" id="PTHR37957:SF1">
    <property type="entry name" value="PHYTASE-LIKE DOMAIN-CONTAINING PROTEIN"/>
    <property type="match status" value="1"/>
</dbReference>
<dbReference type="EMBL" id="PPSX01000006">
    <property type="protein sequence ID" value="RZQ54911.1"/>
    <property type="molecule type" value="Genomic_DNA"/>
</dbReference>
<dbReference type="PANTHER" id="PTHR37957">
    <property type="entry name" value="BLR7070 PROTEIN"/>
    <property type="match status" value="1"/>
</dbReference>
<dbReference type="Proteomes" id="UP000291338">
    <property type="component" value="Unassembled WGS sequence"/>
</dbReference>
<dbReference type="Pfam" id="PF13449">
    <property type="entry name" value="Phytase-like"/>
    <property type="match status" value="1"/>
</dbReference>
<dbReference type="RefSeq" id="WP_130253911.1">
    <property type="nucleotide sequence ID" value="NZ_PPSX01000006.1"/>
</dbReference>
<name>A0A4Q7ISC5_9GAMM</name>
<evidence type="ECO:0000256" key="1">
    <source>
        <dbReference type="SAM" id="SignalP"/>
    </source>
</evidence>
<dbReference type="InterPro" id="IPR027372">
    <property type="entry name" value="Phytase-like_dom"/>
</dbReference>
<proteinExistence type="predicted"/>
<accession>A0A4Q7ISC5</accession>
<reference evidence="3 4" key="1">
    <citation type="submission" date="2018-01" db="EMBL/GenBank/DDBJ databases">
        <title>Co-occurrence of chitin degradation, pigmentation and bioactivity in marine Pseudoalteromonas.</title>
        <authorList>
            <person name="Paulsen S."/>
            <person name="Gram L."/>
            <person name="Machado H."/>
        </authorList>
    </citation>
    <scope>NUCLEOTIDE SEQUENCE [LARGE SCALE GENOMIC DNA]</scope>
    <source>
        <strain evidence="3 4">S3898</strain>
    </source>
</reference>
<dbReference type="AlphaFoldDB" id="A0A4Q7ISC5"/>
<evidence type="ECO:0000259" key="2">
    <source>
        <dbReference type="Pfam" id="PF13449"/>
    </source>
</evidence>
<sequence length="371" mass="40912">MRNLIFSTLALSATLSTNAFAHKTPIKLNFLDEYIISAELSVDGDKVGGLSSIEFVNGKYLMIADDYEKPRYFQAKISIEGTEKKNTKISNITFEKSLPLMGNKSNKRVVDPESLIPAPKQNSIVWTSEGSVKYNKPPAIFMQSLAGDIDQTQTTFTLPSMFKIGKNTGPRHNAVFEGVTLDMSGKGIWVSMEGALKQDGEEATLKHGSMVRISHFDFASKQMQKQFAYYVEPLVDRKGAKSDAFRTTGLVELLQISEHHFLTMERSYTSGLKDGGNNVSIYLIDTQYATDTSNIASLKKLSFQAAKKNLVLDLATITDKLGSKQIDNLEGLTFGPTLANGNRSLLMVADNNFNVHGPQLNQVLLFEVSGI</sequence>
<feature type="signal peptide" evidence="1">
    <location>
        <begin position="1"/>
        <end position="21"/>
    </location>
</feature>
<keyword evidence="1" id="KW-0732">Signal</keyword>
<evidence type="ECO:0000313" key="4">
    <source>
        <dbReference type="Proteomes" id="UP000291338"/>
    </source>
</evidence>
<feature type="chain" id="PRO_5020187005" description="Phytase-like domain-containing protein" evidence="1">
    <location>
        <begin position="22"/>
        <end position="371"/>
    </location>
</feature>
<protein>
    <recommendedName>
        <fullName evidence="2">Phytase-like domain-containing protein</fullName>
    </recommendedName>
</protein>
<gene>
    <name evidence="3" type="ORF">C1E23_01665</name>
</gene>
<feature type="domain" description="Phytase-like" evidence="2">
    <location>
        <begin position="46"/>
        <end position="353"/>
    </location>
</feature>
<evidence type="ECO:0000313" key="3">
    <source>
        <dbReference type="EMBL" id="RZQ54911.1"/>
    </source>
</evidence>